<evidence type="ECO:0000313" key="3">
    <source>
        <dbReference type="EMBL" id="MBW0487307.1"/>
    </source>
</evidence>
<comment type="caution">
    <text evidence="3">The sequence shown here is derived from an EMBL/GenBank/DDBJ whole genome shotgun (WGS) entry which is preliminary data.</text>
</comment>
<sequence length="491" mass="56441">MLSILTVSLSLCLKAIFAVGGLRPTGSQMNTSQGALKYFDLLEKTSSQNSLDERESLQDPERSTPYLESSSFEPSLDFQVAQESAASSGQRITIPSQLASEEKSYYSPYHDFGGFPISTYNPVDHFLYGFPREPPRPLSSDTGKERTQRDFLIDYCVPEVYSQALIDWERSRAKYNWSNQKDLLPGQSASANHEIAPKVTKGQEEPSFGRHKKRPFREAFAESLKHPLRNSNPQKPRLTLKNYTVEPSQLQLMRIATMPPILKVKERREAQISACFQELAKLESWKAVIEHSGSAQSQRASLMCNFLLRLWNMNARILFRFGISRDWVFFYDIQFKTMMWYLRIVTKQLQAYWTALPKVIEDLYKSEAEEKWLLSTAVRGDKKISKRDLLETKIVIHILGSYYKSQSPSKWGFFFSQDENQFIFMLEQITSRLLSNNKPLRSKFSNQGAPLFPWDNEPPLEIGQLVYLIDIPRSPMPENAHAIKAISEGEI</sequence>
<feature type="region of interest" description="Disordered" evidence="1">
    <location>
        <begin position="49"/>
        <end position="69"/>
    </location>
</feature>
<gene>
    <name evidence="3" type="ORF">O181_027022</name>
</gene>
<feature type="chain" id="PRO_5040357809" evidence="2">
    <location>
        <begin position="28"/>
        <end position="491"/>
    </location>
</feature>
<keyword evidence="4" id="KW-1185">Reference proteome</keyword>
<dbReference type="Proteomes" id="UP000765509">
    <property type="component" value="Unassembled WGS sequence"/>
</dbReference>
<proteinExistence type="predicted"/>
<reference evidence="3" key="1">
    <citation type="submission" date="2021-03" db="EMBL/GenBank/DDBJ databases">
        <title>Draft genome sequence of rust myrtle Austropuccinia psidii MF-1, a brazilian biotype.</title>
        <authorList>
            <person name="Quecine M.C."/>
            <person name="Pachon D.M.R."/>
            <person name="Bonatelli M.L."/>
            <person name="Correr F.H."/>
            <person name="Franceschini L.M."/>
            <person name="Leite T.F."/>
            <person name="Margarido G.R.A."/>
            <person name="Almeida C.A."/>
            <person name="Ferrarezi J.A."/>
            <person name="Labate C.A."/>
        </authorList>
    </citation>
    <scope>NUCLEOTIDE SEQUENCE</scope>
    <source>
        <strain evidence="3">MF-1</strain>
    </source>
</reference>
<feature type="signal peptide" evidence="2">
    <location>
        <begin position="1"/>
        <end position="27"/>
    </location>
</feature>
<evidence type="ECO:0000313" key="4">
    <source>
        <dbReference type="Proteomes" id="UP000765509"/>
    </source>
</evidence>
<accession>A0A9Q3CRS1</accession>
<organism evidence="3 4">
    <name type="scientific">Austropuccinia psidii MF-1</name>
    <dbReference type="NCBI Taxonomy" id="1389203"/>
    <lineage>
        <taxon>Eukaryota</taxon>
        <taxon>Fungi</taxon>
        <taxon>Dikarya</taxon>
        <taxon>Basidiomycota</taxon>
        <taxon>Pucciniomycotina</taxon>
        <taxon>Pucciniomycetes</taxon>
        <taxon>Pucciniales</taxon>
        <taxon>Sphaerophragmiaceae</taxon>
        <taxon>Austropuccinia</taxon>
    </lineage>
</organism>
<dbReference type="OrthoDB" id="2519237at2759"/>
<dbReference type="AlphaFoldDB" id="A0A9Q3CRS1"/>
<dbReference type="EMBL" id="AVOT02009066">
    <property type="protein sequence ID" value="MBW0487307.1"/>
    <property type="molecule type" value="Genomic_DNA"/>
</dbReference>
<name>A0A9Q3CRS1_9BASI</name>
<evidence type="ECO:0000256" key="1">
    <source>
        <dbReference type="SAM" id="MobiDB-lite"/>
    </source>
</evidence>
<feature type="compositionally biased region" description="Basic and acidic residues" evidence="1">
    <location>
        <begin position="51"/>
        <end position="62"/>
    </location>
</feature>
<protein>
    <submittedName>
        <fullName evidence="3">Uncharacterized protein</fullName>
    </submittedName>
</protein>
<keyword evidence="2" id="KW-0732">Signal</keyword>
<evidence type="ECO:0000256" key="2">
    <source>
        <dbReference type="SAM" id="SignalP"/>
    </source>
</evidence>